<feature type="compositionally biased region" description="Polar residues" evidence="1">
    <location>
        <begin position="55"/>
        <end position="67"/>
    </location>
</feature>
<dbReference type="Proteomes" id="UP000594262">
    <property type="component" value="Unplaced"/>
</dbReference>
<evidence type="ECO:0000313" key="2">
    <source>
        <dbReference type="EnsemblMetazoa" id="CLYHEMP002348.1"/>
    </source>
</evidence>
<feature type="compositionally biased region" description="Acidic residues" evidence="1">
    <location>
        <begin position="328"/>
        <end position="346"/>
    </location>
</feature>
<feature type="compositionally biased region" description="Polar residues" evidence="1">
    <location>
        <begin position="112"/>
        <end position="125"/>
    </location>
</feature>
<feature type="compositionally biased region" description="Polar residues" evidence="1">
    <location>
        <begin position="164"/>
        <end position="174"/>
    </location>
</feature>
<accession>A0A7M5TV20</accession>
<reference evidence="2" key="1">
    <citation type="submission" date="2021-01" db="UniProtKB">
        <authorList>
            <consortium name="EnsemblMetazoa"/>
        </authorList>
    </citation>
    <scope>IDENTIFICATION</scope>
</reference>
<feature type="compositionally biased region" description="Acidic residues" evidence="1">
    <location>
        <begin position="15"/>
        <end position="37"/>
    </location>
</feature>
<sequence>DEVPMEDLPSGQTAVDEDNDNDDEAVPNDTGDQDASENDVAGAVPVDKEDDAPNDDSNANIQAQPESSDLEPLSIPEQVRDEDEPIPLVEAEDTPVKSNDNNPEEVVKDSQDQATNDVTNDNPSVNEPFDVPEQTAGETSQDTFANPETDLNNQADIQDASVIASKTNGENVPSVNEPFDVPELTPEEIPQADANQNAEFIAQNDVNPIPENNAEAVPQDARNHHITVYSETGNTPGEFQSAPAEKVNDEFSMEDENENDDDSDTKENYDEDRQNVRALGNLNQDMLYDALKYESLKDHIDLDEDEHETVAKISKDVLLRLVKKFSEQEDDKDDKENDGDDTDEDEYDELTAQNVEGDNKQDDEINDPRGRGRWWRRRHGRRRRNLQRRRTTRVYPIVTARKAEVIAFLQKNGQTVEIGVRSLIQKLKICCKAKKCSAEHEFCKLVLPPVIQPTVPPTVQPTVPATVPATVQPSVQPKTDSA</sequence>
<evidence type="ECO:0000256" key="1">
    <source>
        <dbReference type="SAM" id="MobiDB-lite"/>
    </source>
</evidence>
<dbReference type="AlphaFoldDB" id="A0A7M5TV20"/>
<feature type="compositionally biased region" description="Polar residues" evidence="1">
    <location>
        <begin position="229"/>
        <end position="238"/>
    </location>
</feature>
<organism evidence="2 3">
    <name type="scientific">Clytia hemisphaerica</name>
    <dbReference type="NCBI Taxonomy" id="252671"/>
    <lineage>
        <taxon>Eukaryota</taxon>
        <taxon>Metazoa</taxon>
        <taxon>Cnidaria</taxon>
        <taxon>Hydrozoa</taxon>
        <taxon>Hydroidolina</taxon>
        <taxon>Leptothecata</taxon>
        <taxon>Obeliida</taxon>
        <taxon>Clytiidae</taxon>
        <taxon>Clytia</taxon>
    </lineage>
</organism>
<feature type="region of interest" description="Disordered" evidence="1">
    <location>
        <begin position="351"/>
        <end position="372"/>
    </location>
</feature>
<feature type="compositionally biased region" description="Basic and acidic residues" evidence="1">
    <location>
        <begin position="357"/>
        <end position="370"/>
    </location>
</feature>
<feature type="compositionally biased region" description="Acidic residues" evidence="1">
    <location>
        <begin position="251"/>
        <end position="264"/>
    </location>
</feature>
<feature type="compositionally biased region" description="Polar residues" evidence="1">
    <location>
        <begin position="136"/>
        <end position="156"/>
    </location>
</feature>
<feature type="region of interest" description="Disordered" evidence="1">
    <location>
        <begin position="327"/>
        <end position="346"/>
    </location>
</feature>
<proteinExistence type="predicted"/>
<feature type="compositionally biased region" description="Basic and acidic residues" evidence="1">
    <location>
        <begin position="265"/>
        <end position="275"/>
    </location>
</feature>
<evidence type="ECO:0000313" key="3">
    <source>
        <dbReference type="Proteomes" id="UP000594262"/>
    </source>
</evidence>
<protein>
    <submittedName>
        <fullName evidence="2">Uncharacterized protein</fullName>
    </submittedName>
</protein>
<dbReference type="EnsemblMetazoa" id="CLYHEMT002348.1">
    <property type="protein sequence ID" value="CLYHEMP002348.1"/>
    <property type="gene ID" value="CLYHEMG002348"/>
</dbReference>
<keyword evidence="3" id="KW-1185">Reference proteome</keyword>
<feature type="region of interest" description="Disordered" evidence="1">
    <location>
        <begin position="1"/>
        <end position="277"/>
    </location>
</feature>
<name>A0A7M5TV20_9CNID</name>
<feature type="compositionally biased region" description="Acidic residues" evidence="1">
    <location>
        <begin position="80"/>
        <end position="93"/>
    </location>
</feature>